<evidence type="ECO:0000313" key="6">
    <source>
        <dbReference type="EMBL" id="CAB4335626.1"/>
    </source>
</evidence>
<dbReference type="InterPro" id="IPR019880">
    <property type="entry name" value="OxyQ"/>
</dbReference>
<comment type="cofactor">
    <cofactor evidence="1">
        <name>pyridoxal 5'-phosphate</name>
        <dbReference type="ChEBI" id="CHEBI:597326"/>
    </cofactor>
</comment>
<organism evidence="7">
    <name type="scientific">freshwater metagenome</name>
    <dbReference type="NCBI Taxonomy" id="449393"/>
    <lineage>
        <taxon>unclassified sequences</taxon>
        <taxon>metagenomes</taxon>
        <taxon>ecological metagenomes</taxon>
    </lineage>
</organism>
<dbReference type="InterPro" id="IPR015424">
    <property type="entry name" value="PyrdxlP-dep_Trfase"/>
</dbReference>
<dbReference type="InterPro" id="IPR015422">
    <property type="entry name" value="PyrdxlP-dep_Trfase_small"/>
</dbReference>
<sequence length="314" mass="33479">MRDAANAPGYPTAAGLLELRQAWVSWAKRILHSDLTVDQIVPSIGSKEIVAWLPIVFGLTKDSLVAIPELAYPTYAVGALMAHAKFVTYTDASQIPANADLIWVNSPSNPTGEVLSVAQLQALVARGREISAPVVSDECYIELGWDVEPVSILDPRVCNGDLTGVLAVHSLSKRSNLAGYRSGAVLGDAKLIADIVSLRKHAGMLVSTPVQLATVAALGDDAHVQVQRDRYAKRREILHAALLAAGFNIEHSQAGLYLWATNGSDCLTTVNWFAENGILVAPGDFYGPAGSKYVRLALTATDERIASAAARLMA</sequence>
<evidence type="ECO:0000313" key="5">
    <source>
        <dbReference type="EMBL" id="CAB4330061.1"/>
    </source>
</evidence>
<dbReference type="GO" id="GO:0030170">
    <property type="term" value="F:pyridoxal phosphate binding"/>
    <property type="evidence" value="ECO:0007669"/>
    <property type="project" value="InterPro"/>
</dbReference>
<feature type="domain" description="Aminotransferase class I/classII large" evidence="4">
    <location>
        <begin position="9"/>
        <end position="312"/>
    </location>
</feature>
<dbReference type="Gene3D" id="3.90.1150.10">
    <property type="entry name" value="Aspartate Aminotransferase, domain 1"/>
    <property type="match status" value="1"/>
</dbReference>
<dbReference type="EMBL" id="CAEZYC010000048">
    <property type="protein sequence ID" value="CAB4711172.1"/>
    <property type="molecule type" value="Genomic_DNA"/>
</dbReference>
<dbReference type="EMBL" id="CAFBPK010000007">
    <property type="protein sequence ID" value="CAB5016366.1"/>
    <property type="molecule type" value="Genomic_DNA"/>
</dbReference>
<dbReference type="InterPro" id="IPR015421">
    <property type="entry name" value="PyrdxlP-dep_Trfase_major"/>
</dbReference>
<dbReference type="EMBL" id="CAFBIX010000048">
    <property type="protein sequence ID" value="CAB4849569.1"/>
    <property type="molecule type" value="Genomic_DNA"/>
</dbReference>
<dbReference type="PANTHER" id="PTHR42832">
    <property type="entry name" value="AMINO ACID AMINOTRANSFERASE"/>
    <property type="match status" value="1"/>
</dbReference>
<evidence type="ECO:0000256" key="3">
    <source>
        <dbReference type="ARBA" id="ARBA00022679"/>
    </source>
</evidence>
<dbReference type="EMBL" id="CAFBQG010000125">
    <property type="protein sequence ID" value="CAB5051215.1"/>
    <property type="molecule type" value="Genomic_DNA"/>
</dbReference>
<name>A0A6J6QKT3_9ZZZZ</name>
<reference evidence="7" key="1">
    <citation type="submission" date="2020-05" db="EMBL/GenBank/DDBJ databases">
        <authorList>
            <person name="Chiriac C."/>
            <person name="Salcher M."/>
            <person name="Ghai R."/>
            <person name="Kavagutti S V."/>
        </authorList>
    </citation>
    <scope>NUCLEOTIDE SEQUENCE</scope>
</reference>
<accession>A0A6J6QKT3</accession>
<protein>
    <submittedName>
        <fullName evidence="7">Unannotated protein</fullName>
    </submittedName>
</protein>
<dbReference type="NCBIfam" id="TIGR03539">
    <property type="entry name" value="DapC_actino"/>
    <property type="match status" value="1"/>
</dbReference>
<evidence type="ECO:0000313" key="7">
    <source>
        <dbReference type="EMBL" id="CAB4711172.1"/>
    </source>
</evidence>
<dbReference type="AlphaFoldDB" id="A0A6J6QKT3"/>
<dbReference type="EMBL" id="CAESAD010000001">
    <property type="protein sequence ID" value="CAB4330061.1"/>
    <property type="molecule type" value="Genomic_DNA"/>
</dbReference>
<dbReference type="CDD" id="cd00609">
    <property type="entry name" value="AAT_like"/>
    <property type="match status" value="1"/>
</dbReference>
<evidence type="ECO:0000313" key="8">
    <source>
        <dbReference type="EMBL" id="CAB4796612.1"/>
    </source>
</evidence>
<evidence type="ECO:0000313" key="10">
    <source>
        <dbReference type="EMBL" id="CAB5016366.1"/>
    </source>
</evidence>
<evidence type="ECO:0000259" key="4">
    <source>
        <dbReference type="Pfam" id="PF00155"/>
    </source>
</evidence>
<proteinExistence type="predicted"/>
<evidence type="ECO:0000256" key="1">
    <source>
        <dbReference type="ARBA" id="ARBA00001933"/>
    </source>
</evidence>
<dbReference type="EMBL" id="CAFAAO010000003">
    <property type="protein sequence ID" value="CAB4796612.1"/>
    <property type="molecule type" value="Genomic_DNA"/>
</dbReference>
<evidence type="ECO:0000313" key="9">
    <source>
        <dbReference type="EMBL" id="CAB4849569.1"/>
    </source>
</evidence>
<dbReference type="GO" id="GO:0008483">
    <property type="term" value="F:transaminase activity"/>
    <property type="evidence" value="ECO:0007669"/>
    <property type="project" value="UniProtKB-KW"/>
</dbReference>
<keyword evidence="3" id="KW-0808">Transferase</keyword>
<dbReference type="InterPro" id="IPR004839">
    <property type="entry name" value="Aminotransferase_I/II_large"/>
</dbReference>
<dbReference type="Pfam" id="PF00155">
    <property type="entry name" value="Aminotran_1_2"/>
    <property type="match status" value="1"/>
</dbReference>
<dbReference type="EMBL" id="CAESAI010000009">
    <property type="protein sequence ID" value="CAB4335626.1"/>
    <property type="molecule type" value="Genomic_DNA"/>
</dbReference>
<dbReference type="SUPFAM" id="SSF53383">
    <property type="entry name" value="PLP-dependent transferases"/>
    <property type="match status" value="1"/>
</dbReference>
<dbReference type="Gene3D" id="3.40.640.10">
    <property type="entry name" value="Type I PLP-dependent aspartate aminotransferase-like (Major domain)"/>
    <property type="match status" value="1"/>
</dbReference>
<gene>
    <name evidence="7" type="ORF">UFOPK2648_00902</name>
    <name evidence="8" type="ORF">UFOPK3037_00336</name>
    <name evidence="9" type="ORF">UFOPK3278_01060</name>
    <name evidence="6" type="ORF">UFOPK3406_00563</name>
    <name evidence="5" type="ORF">UFOPK3925_00084</name>
    <name evidence="10" type="ORF">UFOPK4097_00645</name>
    <name evidence="11" type="ORF">UFOPK4301_00971</name>
</gene>
<dbReference type="PANTHER" id="PTHR42832:SF3">
    <property type="entry name" value="L-GLUTAMINE--4-(METHYLSULFANYL)-2-OXOBUTANOATE AMINOTRANSFERASE"/>
    <property type="match status" value="1"/>
</dbReference>
<keyword evidence="2" id="KW-0032">Aminotransferase</keyword>
<dbReference type="InterPro" id="IPR050881">
    <property type="entry name" value="LL-DAP_aminotransferase"/>
</dbReference>
<evidence type="ECO:0000256" key="2">
    <source>
        <dbReference type="ARBA" id="ARBA00022576"/>
    </source>
</evidence>
<evidence type="ECO:0000313" key="11">
    <source>
        <dbReference type="EMBL" id="CAB5051215.1"/>
    </source>
</evidence>